<keyword evidence="1" id="KW-0732">Signal</keyword>
<accession>A0ABR1YEB6</accession>
<sequence length="72" mass="8172">MPASRHLLESPACSLACSLLLCSPSTTFASLCRFRRPGWIIARLCTQLRAHGRKSRSRRDVLARLHCHRDAR</sequence>
<feature type="signal peptide" evidence="1">
    <location>
        <begin position="1"/>
        <end position="29"/>
    </location>
</feature>
<evidence type="ECO:0000313" key="2">
    <source>
        <dbReference type="EMBL" id="KAK8227297.1"/>
    </source>
</evidence>
<gene>
    <name evidence="2" type="ORF">HDK90DRAFT_494686</name>
</gene>
<keyword evidence="3" id="KW-1185">Reference proteome</keyword>
<dbReference type="Proteomes" id="UP001492380">
    <property type="component" value="Unassembled WGS sequence"/>
</dbReference>
<name>A0ABR1YEB6_9PEZI</name>
<evidence type="ECO:0000313" key="3">
    <source>
        <dbReference type="Proteomes" id="UP001492380"/>
    </source>
</evidence>
<protein>
    <recommendedName>
        <fullName evidence="4">Secreted protein</fullName>
    </recommendedName>
</protein>
<dbReference type="EMBL" id="JBBWRZ010000010">
    <property type="protein sequence ID" value="KAK8227297.1"/>
    <property type="molecule type" value="Genomic_DNA"/>
</dbReference>
<proteinExistence type="predicted"/>
<evidence type="ECO:0000256" key="1">
    <source>
        <dbReference type="SAM" id="SignalP"/>
    </source>
</evidence>
<feature type="chain" id="PRO_5045162548" description="Secreted protein" evidence="1">
    <location>
        <begin position="30"/>
        <end position="72"/>
    </location>
</feature>
<comment type="caution">
    <text evidence="2">The sequence shown here is derived from an EMBL/GenBank/DDBJ whole genome shotgun (WGS) entry which is preliminary data.</text>
</comment>
<organism evidence="2 3">
    <name type="scientific">Phyllosticta capitalensis</name>
    <dbReference type="NCBI Taxonomy" id="121624"/>
    <lineage>
        <taxon>Eukaryota</taxon>
        <taxon>Fungi</taxon>
        <taxon>Dikarya</taxon>
        <taxon>Ascomycota</taxon>
        <taxon>Pezizomycotina</taxon>
        <taxon>Dothideomycetes</taxon>
        <taxon>Dothideomycetes incertae sedis</taxon>
        <taxon>Botryosphaeriales</taxon>
        <taxon>Phyllostictaceae</taxon>
        <taxon>Phyllosticta</taxon>
    </lineage>
</organism>
<reference evidence="2 3" key="1">
    <citation type="submission" date="2024-04" db="EMBL/GenBank/DDBJ databases">
        <title>Phyllosticta paracitricarpa is synonymous to the EU quarantine fungus P. citricarpa based on phylogenomic analyses.</title>
        <authorList>
            <consortium name="Lawrence Berkeley National Laboratory"/>
            <person name="Van Ingen-Buijs V.A."/>
            <person name="Van Westerhoven A.C."/>
            <person name="Haridas S."/>
            <person name="Skiadas P."/>
            <person name="Martin F."/>
            <person name="Groenewald J.Z."/>
            <person name="Crous P.W."/>
            <person name="Seidl M.F."/>
        </authorList>
    </citation>
    <scope>NUCLEOTIDE SEQUENCE [LARGE SCALE GENOMIC DNA]</scope>
    <source>
        <strain evidence="2 3">CBS 123374</strain>
    </source>
</reference>
<evidence type="ECO:0008006" key="4">
    <source>
        <dbReference type="Google" id="ProtNLM"/>
    </source>
</evidence>